<feature type="compositionally biased region" description="Polar residues" evidence="1">
    <location>
        <begin position="1"/>
        <end position="12"/>
    </location>
</feature>
<evidence type="ECO:0000256" key="1">
    <source>
        <dbReference type="SAM" id="MobiDB-lite"/>
    </source>
</evidence>
<dbReference type="EMBL" id="LN794158">
    <property type="protein sequence ID" value="CEN56191.1"/>
    <property type="molecule type" value="Genomic_DNA"/>
</dbReference>
<sequence>MASIAQTKANQRNAKKSTGPKTPAGKARVSQNALTHGIYAAIPILPGEDQDKLSQLADNINQAFAPKDAMEVSIVERIIIGTIRQIRLRDAEAAKLRISMSDHVIAERISTIYQHPLMARSKSEHVSDQSEQNYQFYLAVIDEYKNYILKYQPVTLLNIQENAPHIYELITDKPTEYGLSWDEFANDKTNISRALKEINQAAGSFIATNGYYHQAYQFKADMKIASRIPQGDDMALISKYQTQLDTDVYRAMDALRKYRQDKAKIIEGEVME</sequence>
<accession>A0A0B7IV84</accession>
<dbReference type="RefSeq" id="WP_045751340.1">
    <property type="nucleotide sequence ID" value="NZ_LN794158.1"/>
</dbReference>
<reference evidence="3" key="1">
    <citation type="submission" date="2014-12" db="EMBL/GenBank/DDBJ databases">
        <authorList>
            <person name="Salcher M.M."/>
        </authorList>
    </citation>
    <scope>NUCLEOTIDE SEQUENCE [LARGE SCALE GENOMIC DNA]</scope>
    <source>
        <strain evidence="3">MMS-10A-171</strain>
    </source>
</reference>
<evidence type="ECO:0000313" key="3">
    <source>
        <dbReference type="Proteomes" id="UP000056322"/>
    </source>
</evidence>
<dbReference type="OrthoDB" id="21490at2"/>
<dbReference type="HOGENOM" id="CLU_1022354_0_0_4"/>
<protein>
    <submittedName>
        <fullName evidence="2">Uncharacterized protein</fullName>
    </submittedName>
</protein>
<gene>
    <name evidence="2" type="ORF">BN1209_1150</name>
</gene>
<dbReference type="Proteomes" id="UP000056322">
    <property type="component" value="Chromosome 1"/>
</dbReference>
<dbReference type="KEGG" id="mbac:BN1209_1150"/>
<feature type="region of interest" description="Disordered" evidence="1">
    <location>
        <begin position="1"/>
        <end position="29"/>
    </location>
</feature>
<name>A0A0B7IV84_9PROT</name>
<evidence type="ECO:0000313" key="2">
    <source>
        <dbReference type="EMBL" id="CEN56191.1"/>
    </source>
</evidence>
<dbReference type="AlphaFoldDB" id="A0A0B7IV84"/>
<organism evidence="2 3">
    <name type="scientific">Candidatus Methylopumilus turicensis</name>
    <dbReference type="NCBI Taxonomy" id="1581680"/>
    <lineage>
        <taxon>Bacteria</taxon>
        <taxon>Pseudomonadati</taxon>
        <taxon>Pseudomonadota</taxon>
        <taxon>Betaproteobacteria</taxon>
        <taxon>Nitrosomonadales</taxon>
        <taxon>Methylophilaceae</taxon>
        <taxon>Candidatus Methylopumilus</taxon>
    </lineage>
</organism>
<proteinExistence type="predicted"/>
<keyword evidence="3" id="KW-1185">Reference proteome</keyword>